<reference evidence="3 4" key="1">
    <citation type="submission" date="2018-07" db="EMBL/GenBank/DDBJ databases">
        <title>A high quality draft genome assembly of the barn swallow (H. rustica rustica).</title>
        <authorList>
            <person name="Formenti G."/>
            <person name="Chiara M."/>
            <person name="Poveda L."/>
            <person name="Francoijs K.-J."/>
            <person name="Bonisoli-Alquati A."/>
            <person name="Canova L."/>
            <person name="Gianfranceschi L."/>
            <person name="Horner D.S."/>
            <person name="Saino N."/>
        </authorList>
    </citation>
    <scope>NUCLEOTIDE SEQUENCE [LARGE SCALE GENOMIC DNA]</scope>
    <source>
        <strain evidence="3">Chelidonia</strain>
        <tissue evidence="3">Blood</tissue>
    </source>
</reference>
<dbReference type="InterPro" id="IPR012337">
    <property type="entry name" value="RNaseH-like_sf"/>
</dbReference>
<evidence type="ECO:0000259" key="2">
    <source>
        <dbReference type="PROSITE" id="PS50994"/>
    </source>
</evidence>
<feature type="region of interest" description="Disordered" evidence="1">
    <location>
        <begin position="88"/>
        <end position="193"/>
    </location>
</feature>
<feature type="compositionally biased region" description="Low complexity" evidence="1">
    <location>
        <begin position="56"/>
        <end position="65"/>
    </location>
</feature>
<evidence type="ECO:0000313" key="4">
    <source>
        <dbReference type="Proteomes" id="UP000269221"/>
    </source>
</evidence>
<feature type="compositionally biased region" description="Polar residues" evidence="1">
    <location>
        <begin position="159"/>
        <end position="169"/>
    </location>
</feature>
<dbReference type="GO" id="GO:0003676">
    <property type="term" value="F:nucleic acid binding"/>
    <property type="evidence" value="ECO:0007669"/>
    <property type="project" value="InterPro"/>
</dbReference>
<evidence type="ECO:0000313" key="3">
    <source>
        <dbReference type="EMBL" id="RMC07784.1"/>
    </source>
</evidence>
<dbReference type="OrthoDB" id="9950135at2759"/>
<dbReference type="Gene3D" id="3.30.420.10">
    <property type="entry name" value="Ribonuclease H-like superfamily/Ribonuclease H"/>
    <property type="match status" value="1"/>
</dbReference>
<dbReference type="InterPro" id="IPR036397">
    <property type="entry name" value="RNaseH_sf"/>
</dbReference>
<dbReference type="InterPro" id="IPR043502">
    <property type="entry name" value="DNA/RNA_pol_sf"/>
</dbReference>
<keyword evidence="4" id="KW-1185">Reference proteome</keyword>
<dbReference type="PROSITE" id="PS50994">
    <property type="entry name" value="INTEGRASE"/>
    <property type="match status" value="1"/>
</dbReference>
<dbReference type="SUPFAM" id="SSF56672">
    <property type="entry name" value="DNA/RNA polymerases"/>
    <property type="match status" value="1"/>
</dbReference>
<feature type="region of interest" description="Disordered" evidence="1">
    <location>
        <begin position="1"/>
        <end position="74"/>
    </location>
</feature>
<proteinExistence type="predicted"/>
<accession>A0A3M0K8W4</accession>
<dbReference type="GO" id="GO:0015074">
    <property type="term" value="P:DNA integration"/>
    <property type="evidence" value="ECO:0007669"/>
    <property type="project" value="InterPro"/>
</dbReference>
<dbReference type="InterPro" id="IPR050951">
    <property type="entry name" value="Retrovirus_Pol_polyprotein"/>
</dbReference>
<sequence length="582" mass="65170">MRLSAAPSVLPPCGHSRYRSSERCGRFPRLRRDRDMERGRDQGWHRHRDTERSRTRSCTGTGTHGAELGRDGRGSCTGTTAGLCRAGPLPAGSAAAVPGAQARSRERQWRSPGSGGLRPGTAGAAAPGSEDEEANPAEEEDEEVWEDGDSGHRRLGEAQLQSRANQTLQGRHRSTCKGKDCSMSTEAPWQYSNPSSCSIDQSRLIQAALGKGEAPEHLQYVNDIIVWGNTAMEVFEKGEMITHILLEAGFAIKKSKVKGPAREIQFLGVKWQDGRWQIPTEVINKTTATSPQTSKKETQAFLGTIGFWRMHIPEYSQIVEKANWQRRGKPIWAANERKDTASRVEKLPVKVCQVDAQVPKSRANEEHQNNKQVDQAAKTQVSKIDLDWQHKGELFLARWAHDASGHQGRDATYKWAQDRGVDLTMDSISQVIHDCETCAAIKQAKRVKPLWYGGRWSKYKYGEAWQIDYITLPQTHQGQHYVLTMVEATTGWLETYPVPRATARNTILGLEKQILWRHGTPERIESDNGTHFKNSLINTWAREHGIEWIDHIHSCTLRIIKPLPFVVRAPATGPGCSKPHLT</sequence>
<dbReference type="SUPFAM" id="SSF53098">
    <property type="entry name" value="Ribonuclease H-like"/>
    <property type="match status" value="1"/>
</dbReference>
<dbReference type="PANTHER" id="PTHR37984:SF5">
    <property type="entry name" value="PROTEIN NYNRIN-LIKE"/>
    <property type="match status" value="1"/>
</dbReference>
<comment type="caution">
    <text evidence="3">The sequence shown here is derived from an EMBL/GenBank/DDBJ whole genome shotgun (WGS) entry which is preliminary data.</text>
</comment>
<feature type="domain" description="Integrase catalytic" evidence="2">
    <location>
        <begin position="445"/>
        <end position="547"/>
    </location>
</feature>
<dbReference type="InterPro" id="IPR001584">
    <property type="entry name" value="Integrase_cat-core"/>
</dbReference>
<organism evidence="3 4">
    <name type="scientific">Hirundo rustica rustica</name>
    <dbReference type="NCBI Taxonomy" id="333673"/>
    <lineage>
        <taxon>Eukaryota</taxon>
        <taxon>Metazoa</taxon>
        <taxon>Chordata</taxon>
        <taxon>Craniata</taxon>
        <taxon>Vertebrata</taxon>
        <taxon>Euteleostomi</taxon>
        <taxon>Archelosauria</taxon>
        <taxon>Archosauria</taxon>
        <taxon>Dinosauria</taxon>
        <taxon>Saurischia</taxon>
        <taxon>Theropoda</taxon>
        <taxon>Coelurosauria</taxon>
        <taxon>Aves</taxon>
        <taxon>Neognathae</taxon>
        <taxon>Neoaves</taxon>
        <taxon>Telluraves</taxon>
        <taxon>Australaves</taxon>
        <taxon>Passeriformes</taxon>
        <taxon>Sylvioidea</taxon>
        <taxon>Hirundinidae</taxon>
        <taxon>Hirundo</taxon>
    </lineage>
</organism>
<name>A0A3M0K8W4_HIRRU</name>
<dbReference type="Pfam" id="PF00665">
    <property type="entry name" value="rve"/>
    <property type="match status" value="1"/>
</dbReference>
<dbReference type="AlphaFoldDB" id="A0A3M0K8W4"/>
<feature type="compositionally biased region" description="Low complexity" evidence="1">
    <location>
        <begin position="88"/>
        <end position="102"/>
    </location>
</feature>
<dbReference type="Gene3D" id="3.30.70.270">
    <property type="match status" value="1"/>
</dbReference>
<feature type="compositionally biased region" description="Acidic residues" evidence="1">
    <location>
        <begin position="129"/>
        <end position="148"/>
    </location>
</feature>
<evidence type="ECO:0000256" key="1">
    <source>
        <dbReference type="SAM" id="MobiDB-lite"/>
    </source>
</evidence>
<gene>
    <name evidence="3" type="ORF">DUI87_15253</name>
</gene>
<protein>
    <recommendedName>
        <fullName evidence="2">Integrase catalytic domain-containing protein</fullName>
    </recommendedName>
</protein>
<dbReference type="EMBL" id="QRBI01000119">
    <property type="protein sequence ID" value="RMC07784.1"/>
    <property type="molecule type" value="Genomic_DNA"/>
</dbReference>
<feature type="compositionally biased region" description="Polar residues" evidence="1">
    <location>
        <begin position="182"/>
        <end position="193"/>
    </location>
</feature>
<dbReference type="PANTHER" id="PTHR37984">
    <property type="entry name" value="PROTEIN CBG26694"/>
    <property type="match status" value="1"/>
</dbReference>
<feature type="compositionally biased region" description="Basic and acidic residues" evidence="1">
    <location>
        <begin position="19"/>
        <end position="54"/>
    </location>
</feature>
<dbReference type="InterPro" id="IPR043128">
    <property type="entry name" value="Rev_trsase/Diguanyl_cyclase"/>
</dbReference>
<dbReference type="Proteomes" id="UP000269221">
    <property type="component" value="Unassembled WGS sequence"/>
</dbReference>